<dbReference type="GO" id="GO:0020037">
    <property type="term" value="F:heme binding"/>
    <property type="evidence" value="ECO:0007669"/>
    <property type="project" value="InterPro"/>
</dbReference>
<comment type="subcellular location">
    <subcellularLocation>
        <location evidence="1">Membrane</location>
        <topology evidence="1">Multi-pass membrane protein</topology>
    </subcellularLocation>
</comment>
<dbReference type="PROSITE" id="PS50857">
    <property type="entry name" value="COX2_CUA"/>
    <property type="match status" value="1"/>
</dbReference>
<dbReference type="Pfam" id="PF00034">
    <property type="entry name" value="Cytochrom_C"/>
    <property type="match status" value="1"/>
</dbReference>
<keyword evidence="11" id="KW-0186">Copper</keyword>
<evidence type="ECO:0000259" key="18">
    <source>
        <dbReference type="PROSITE" id="PS50857"/>
    </source>
</evidence>
<dbReference type="InterPro" id="IPR036909">
    <property type="entry name" value="Cyt_c-like_dom_sf"/>
</dbReference>
<dbReference type="GO" id="GO:0004129">
    <property type="term" value="F:cytochrome-c oxidase activity"/>
    <property type="evidence" value="ECO:0007669"/>
    <property type="project" value="UniProtKB-EC"/>
</dbReference>
<evidence type="ECO:0000256" key="4">
    <source>
        <dbReference type="ARBA" id="ARBA00022617"/>
    </source>
</evidence>
<feature type="transmembrane region" description="Helical" evidence="17">
    <location>
        <begin position="54"/>
        <end position="78"/>
    </location>
</feature>
<feature type="transmembrane region" description="Helical" evidence="17">
    <location>
        <begin position="90"/>
        <end position="113"/>
    </location>
</feature>
<keyword evidence="7 16" id="KW-0479">Metal-binding</keyword>
<accession>A0A3E0WIK3</accession>
<reference evidence="21" key="1">
    <citation type="submission" date="2017-05" db="EMBL/GenBank/DDBJ databases">
        <authorList>
            <person name="Sharma S."/>
            <person name="Sidhu C."/>
            <person name="Pinnaka A.K."/>
        </authorList>
    </citation>
    <scope>NUCLEOTIDE SEQUENCE [LARGE SCALE GENOMIC DNA]</scope>
    <source>
        <strain evidence="21">AK93</strain>
    </source>
</reference>
<feature type="domain" description="Cytochrome oxidase subunit II copper A binding" evidence="18">
    <location>
        <begin position="127"/>
        <end position="244"/>
    </location>
</feature>
<dbReference type="Pfam" id="PF00116">
    <property type="entry name" value="COX2"/>
    <property type="match status" value="1"/>
</dbReference>
<dbReference type="Gene3D" id="2.60.40.420">
    <property type="entry name" value="Cupredoxins - blue copper proteins"/>
    <property type="match status" value="1"/>
</dbReference>
<dbReference type="PANTHER" id="PTHR22888">
    <property type="entry name" value="CYTOCHROME C OXIDASE, SUBUNIT II"/>
    <property type="match status" value="1"/>
</dbReference>
<keyword evidence="5" id="KW-0679">Respiratory chain</keyword>
<feature type="transmembrane region" description="Helical" evidence="17">
    <location>
        <begin position="21"/>
        <end position="42"/>
    </location>
</feature>
<dbReference type="InterPro" id="IPR045187">
    <property type="entry name" value="CcO_II"/>
</dbReference>
<dbReference type="PROSITE" id="PS00078">
    <property type="entry name" value="COX2"/>
    <property type="match status" value="1"/>
</dbReference>
<dbReference type="InterPro" id="IPR002429">
    <property type="entry name" value="CcO_II-like_C"/>
</dbReference>
<name>A0A3E0WIK3_9GAMM</name>
<keyword evidence="21" id="KW-1185">Reference proteome</keyword>
<evidence type="ECO:0000313" key="20">
    <source>
        <dbReference type="EMBL" id="RFA32053.1"/>
    </source>
</evidence>
<evidence type="ECO:0000313" key="21">
    <source>
        <dbReference type="Proteomes" id="UP000256763"/>
    </source>
</evidence>
<evidence type="ECO:0000256" key="17">
    <source>
        <dbReference type="SAM" id="Phobius"/>
    </source>
</evidence>
<dbReference type="SUPFAM" id="SSF46626">
    <property type="entry name" value="Cytochrome c"/>
    <property type="match status" value="1"/>
</dbReference>
<dbReference type="CDD" id="cd04213">
    <property type="entry name" value="CuRO_CcO_Caa3_II"/>
    <property type="match status" value="1"/>
</dbReference>
<dbReference type="OrthoDB" id="9781261at2"/>
<keyword evidence="3" id="KW-0813">Transport</keyword>
<comment type="catalytic activity">
    <reaction evidence="15">
        <text>4 Fe(II)-[cytochrome c] + O2 + 8 H(+)(in) = 4 Fe(III)-[cytochrome c] + 2 H2O + 4 H(+)(out)</text>
        <dbReference type="Rhea" id="RHEA:11436"/>
        <dbReference type="Rhea" id="RHEA-COMP:10350"/>
        <dbReference type="Rhea" id="RHEA-COMP:14399"/>
        <dbReference type="ChEBI" id="CHEBI:15377"/>
        <dbReference type="ChEBI" id="CHEBI:15378"/>
        <dbReference type="ChEBI" id="CHEBI:15379"/>
        <dbReference type="ChEBI" id="CHEBI:29033"/>
        <dbReference type="ChEBI" id="CHEBI:29034"/>
        <dbReference type="EC" id="7.1.1.9"/>
    </reaction>
</comment>
<dbReference type="AlphaFoldDB" id="A0A3E0WIK3"/>
<proteinExistence type="inferred from homology"/>
<dbReference type="InterPro" id="IPR034236">
    <property type="entry name" value="CuRO_CcO_Caa3_II"/>
</dbReference>
<keyword evidence="12 17" id="KW-0472">Membrane</keyword>
<keyword evidence="10 16" id="KW-0408">Iron</keyword>
<gene>
    <name evidence="20" type="ORF">CAL65_20665</name>
</gene>
<evidence type="ECO:0000256" key="5">
    <source>
        <dbReference type="ARBA" id="ARBA00022660"/>
    </source>
</evidence>
<dbReference type="InterPro" id="IPR008972">
    <property type="entry name" value="Cupredoxin"/>
</dbReference>
<sequence length="347" mass="38035">MAMNALLGTPGKAVWVHRVTGIVMLLPFIAGLSGCDGIMSILDVRGPMAEQIARLWWVLFWGSVVLGGGTIALVLYVVTRPHERAPRIGSGMGVMIGGGVVLPVVTLWALLIYGVSLGTRQVGGEEPPALTIEVVGHRFWWEVRYPDPVEPDEYVVSANEIHIPAGVPVDFFVSSADVIHSFWVPNLGGKIDMIPGRVNQIRLQANEPGVFRGQCAEYCGPQHARMAFFVRAHPPEAFEEWLAAERGEAEEPTSDLAVQGREQFFQQACMECHTIRGTPARGRAGPDLTRLGARKTLGAGTLEMSEENIAEWIAHNQQLKPGNRMLPYEHLDEETLQALSAYLESLQ</sequence>
<dbReference type="PROSITE" id="PS51007">
    <property type="entry name" value="CYTC"/>
    <property type="match status" value="1"/>
</dbReference>
<evidence type="ECO:0000256" key="3">
    <source>
        <dbReference type="ARBA" id="ARBA00022448"/>
    </source>
</evidence>
<evidence type="ECO:0000256" key="1">
    <source>
        <dbReference type="ARBA" id="ARBA00004141"/>
    </source>
</evidence>
<evidence type="ECO:0000256" key="16">
    <source>
        <dbReference type="PROSITE-ProRule" id="PRU00433"/>
    </source>
</evidence>
<evidence type="ECO:0000256" key="9">
    <source>
        <dbReference type="ARBA" id="ARBA00022989"/>
    </source>
</evidence>
<evidence type="ECO:0000256" key="12">
    <source>
        <dbReference type="ARBA" id="ARBA00023136"/>
    </source>
</evidence>
<evidence type="ECO:0000256" key="15">
    <source>
        <dbReference type="ARBA" id="ARBA00047816"/>
    </source>
</evidence>
<dbReference type="GO" id="GO:0005507">
    <property type="term" value="F:copper ion binding"/>
    <property type="evidence" value="ECO:0007669"/>
    <property type="project" value="InterPro"/>
</dbReference>
<dbReference type="InterPro" id="IPR014222">
    <property type="entry name" value="Cyt_c_oxidase_su2"/>
</dbReference>
<comment type="function">
    <text evidence="13">Subunits I and II form the functional core of the enzyme complex. Electrons originating in cytochrome c are transferred via heme a and Cu(A) to the binuclear center formed by heme a3 and Cu(B).</text>
</comment>
<dbReference type="SUPFAM" id="SSF49503">
    <property type="entry name" value="Cupredoxins"/>
    <property type="match status" value="1"/>
</dbReference>
<protein>
    <recommendedName>
        <fullName evidence="14">Cytochrome aa3 subunit 2</fullName>
    </recommendedName>
</protein>
<dbReference type="NCBIfam" id="TIGR02866">
    <property type="entry name" value="CoxB"/>
    <property type="match status" value="1"/>
</dbReference>
<evidence type="ECO:0000256" key="6">
    <source>
        <dbReference type="ARBA" id="ARBA00022692"/>
    </source>
</evidence>
<keyword evidence="9 17" id="KW-1133">Transmembrane helix</keyword>
<dbReference type="GO" id="GO:0016491">
    <property type="term" value="F:oxidoreductase activity"/>
    <property type="evidence" value="ECO:0007669"/>
    <property type="project" value="InterPro"/>
</dbReference>
<dbReference type="EMBL" id="NFZW01000035">
    <property type="protein sequence ID" value="RFA32053.1"/>
    <property type="molecule type" value="Genomic_DNA"/>
</dbReference>
<keyword evidence="6 17" id="KW-0812">Transmembrane</keyword>
<dbReference type="InterPro" id="IPR009056">
    <property type="entry name" value="Cyt_c-like_dom"/>
</dbReference>
<dbReference type="GO" id="GO:0016020">
    <property type="term" value="C:membrane"/>
    <property type="evidence" value="ECO:0007669"/>
    <property type="project" value="UniProtKB-SubCell"/>
</dbReference>
<evidence type="ECO:0000256" key="8">
    <source>
        <dbReference type="ARBA" id="ARBA00022982"/>
    </source>
</evidence>
<evidence type="ECO:0000256" key="13">
    <source>
        <dbReference type="ARBA" id="ARBA00024688"/>
    </source>
</evidence>
<evidence type="ECO:0000256" key="2">
    <source>
        <dbReference type="ARBA" id="ARBA00007866"/>
    </source>
</evidence>
<keyword evidence="4 16" id="KW-0349">Heme</keyword>
<keyword evidence="8" id="KW-0249">Electron transport</keyword>
<dbReference type="PANTHER" id="PTHR22888:SF9">
    <property type="entry name" value="CYTOCHROME C OXIDASE SUBUNIT 2"/>
    <property type="match status" value="1"/>
</dbReference>
<dbReference type="Proteomes" id="UP000256763">
    <property type="component" value="Unassembled WGS sequence"/>
</dbReference>
<evidence type="ECO:0000256" key="11">
    <source>
        <dbReference type="ARBA" id="ARBA00023008"/>
    </source>
</evidence>
<evidence type="ECO:0000259" key="19">
    <source>
        <dbReference type="PROSITE" id="PS51007"/>
    </source>
</evidence>
<comment type="similarity">
    <text evidence="2">Belongs to the cytochrome c oxidase subunit 2 family.</text>
</comment>
<dbReference type="GO" id="GO:0042773">
    <property type="term" value="P:ATP synthesis coupled electron transport"/>
    <property type="evidence" value="ECO:0007669"/>
    <property type="project" value="TreeGrafter"/>
</dbReference>
<evidence type="ECO:0000256" key="7">
    <source>
        <dbReference type="ARBA" id="ARBA00022723"/>
    </source>
</evidence>
<dbReference type="InterPro" id="IPR001505">
    <property type="entry name" value="Copper_CuA"/>
</dbReference>
<feature type="domain" description="Cytochrome c" evidence="19">
    <location>
        <begin position="255"/>
        <end position="347"/>
    </location>
</feature>
<comment type="caution">
    <text evidence="20">The sequence shown here is derived from an EMBL/GenBank/DDBJ whole genome shotgun (WGS) entry which is preliminary data.</text>
</comment>
<evidence type="ECO:0000256" key="10">
    <source>
        <dbReference type="ARBA" id="ARBA00023004"/>
    </source>
</evidence>
<evidence type="ECO:0000256" key="14">
    <source>
        <dbReference type="ARBA" id="ARBA00031399"/>
    </source>
</evidence>
<organism evidence="20 21">
    <name type="scientific">Alkalilimnicola ehrlichii</name>
    <dbReference type="NCBI Taxonomy" id="351052"/>
    <lineage>
        <taxon>Bacteria</taxon>
        <taxon>Pseudomonadati</taxon>
        <taxon>Pseudomonadota</taxon>
        <taxon>Gammaproteobacteria</taxon>
        <taxon>Chromatiales</taxon>
        <taxon>Ectothiorhodospiraceae</taxon>
        <taxon>Alkalilimnicola</taxon>
    </lineage>
</organism>